<dbReference type="EMBL" id="VSRR010051670">
    <property type="protein sequence ID" value="MPC79641.1"/>
    <property type="molecule type" value="Genomic_DNA"/>
</dbReference>
<evidence type="ECO:0000256" key="1">
    <source>
        <dbReference type="SAM" id="MobiDB-lite"/>
    </source>
</evidence>
<accession>A0A5B7I2Q2</accession>
<organism evidence="2 3">
    <name type="scientific">Portunus trituberculatus</name>
    <name type="common">Swimming crab</name>
    <name type="synonym">Neptunus trituberculatus</name>
    <dbReference type="NCBI Taxonomy" id="210409"/>
    <lineage>
        <taxon>Eukaryota</taxon>
        <taxon>Metazoa</taxon>
        <taxon>Ecdysozoa</taxon>
        <taxon>Arthropoda</taxon>
        <taxon>Crustacea</taxon>
        <taxon>Multicrustacea</taxon>
        <taxon>Malacostraca</taxon>
        <taxon>Eumalacostraca</taxon>
        <taxon>Eucarida</taxon>
        <taxon>Decapoda</taxon>
        <taxon>Pleocyemata</taxon>
        <taxon>Brachyura</taxon>
        <taxon>Eubrachyura</taxon>
        <taxon>Portunoidea</taxon>
        <taxon>Portunidae</taxon>
        <taxon>Portuninae</taxon>
        <taxon>Portunus</taxon>
    </lineage>
</organism>
<dbReference type="Proteomes" id="UP000324222">
    <property type="component" value="Unassembled WGS sequence"/>
</dbReference>
<keyword evidence="3" id="KW-1185">Reference proteome</keyword>
<evidence type="ECO:0000313" key="3">
    <source>
        <dbReference type="Proteomes" id="UP000324222"/>
    </source>
</evidence>
<name>A0A5B7I2Q2_PORTR</name>
<comment type="caution">
    <text evidence="2">The sequence shown here is derived from an EMBL/GenBank/DDBJ whole genome shotgun (WGS) entry which is preliminary data.</text>
</comment>
<feature type="compositionally biased region" description="Low complexity" evidence="1">
    <location>
        <begin position="97"/>
        <end position="107"/>
    </location>
</feature>
<reference evidence="2 3" key="1">
    <citation type="submission" date="2019-05" db="EMBL/GenBank/DDBJ databases">
        <title>Another draft genome of Portunus trituberculatus and its Hox gene families provides insights of decapod evolution.</title>
        <authorList>
            <person name="Jeong J.-H."/>
            <person name="Song I."/>
            <person name="Kim S."/>
            <person name="Choi T."/>
            <person name="Kim D."/>
            <person name="Ryu S."/>
            <person name="Kim W."/>
        </authorList>
    </citation>
    <scope>NUCLEOTIDE SEQUENCE [LARGE SCALE GENOMIC DNA]</scope>
    <source>
        <tissue evidence="2">Muscle</tissue>
    </source>
</reference>
<protein>
    <submittedName>
        <fullName evidence="2">Uncharacterized protein</fullName>
    </submittedName>
</protein>
<feature type="region of interest" description="Disordered" evidence="1">
    <location>
        <begin position="88"/>
        <end position="113"/>
    </location>
</feature>
<proteinExistence type="predicted"/>
<evidence type="ECO:0000313" key="2">
    <source>
        <dbReference type="EMBL" id="MPC79641.1"/>
    </source>
</evidence>
<dbReference type="AlphaFoldDB" id="A0A5B7I2Q2"/>
<sequence>MTWREGVRAPGGWVRFRAIRPRARLISPRRTHQPLAQAPARPHDQNANFFLYLRKEIQKENPSKQYLLKNYTTKPNMSVKILKTTHSFPPVVDKDGSSGSKAAYSSALKIEKP</sequence>
<gene>
    <name evidence="2" type="ORF">E2C01_074178</name>
</gene>